<evidence type="ECO:0000313" key="10">
    <source>
        <dbReference type="Proteomes" id="UP000253077"/>
    </source>
</evidence>
<dbReference type="Proteomes" id="UP000318231">
    <property type="component" value="Chromosome"/>
</dbReference>
<evidence type="ECO:0000256" key="5">
    <source>
        <dbReference type="ARBA" id="ARBA00023284"/>
    </source>
</evidence>
<evidence type="ECO:0000313" key="7">
    <source>
        <dbReference type="EMBL" id="MCF1348759.1"/>
    </source>
</evidence>
<dbReference type="Pfam" id="PF07992">
    <property type="entry name" value="Pyr_redox_2"/>
    <property type="match status" value="1"/>
</dbReference>
<reference evidence="9 10" key="1">
    <citation type="submission" date="2018-07" db="EMBL/GenBank/DDBJ databases">
        <title>Ureaplasma urealyticum 1000 the multidrug-resistant clinical isolate obtained from scrapings of the urogenital tract of a woman with inflammatory diseases of the reproductive organs.</title>
        <authorList>
            <person name="Kolesnikova E.A."/>
            <person name="Alekseeva A.E."/>
            <person name="Brusnigina N.F."/>
            <person name="Makhova M.A."/>
        </authorList>
    </citation>
    <scope>NUCLEOTIDE SEQUENCE [LARGE SCALE GENOMIC DNA]</scope>
    <source>
        <strain evidence="9 10">1000</strain>
    </source>
</reference>
<evidence type="ECO:0000259" key="6">
    <source>
        <dbReference type="Pfam" id="PF07992"/>
    </source>
</evidence>
<evidence type="ECO:0000313" key="11">
    <source>
        <dbReference type="Proteomes" id="UP000318231"/>
    </source>
</evidence>
<gene>
    <name evidence="9" type="ORF">DSQ42_00375</name>
    <name evidence="8" type="ORF">FJM05_00375</name>
    <name evidence="7" type="ORF">LH652_00385</name>
</gene>
<keyword evidence="4" id="KW-1015">Disulfide bond</keyword>
<keyword evidence="1" id="KW-0285">Flavoprotein</keyword>
<protein>
    <submittedName>
        <fullName evidence="8">FAD-dependent oxidoreductase</fullName>
    </submittedName>
</protein>
<dbReference type="PROSITE" id="PS00573">
    <property type="entry name" value="PYRIDINE_REDOX_2"/>
    <property type="match status" value="1"/>
</dbReference>
<evidence type="ECO:0000313" key="8">
    <source>
        <dbReference type="EMBL" id="QDI64666.1"/>
    </source>
</evidence>
<dbReference type="InterPro" id="IPR023753">
    <property type="entry name" value="FAD/NAD-binding_dom"/>
</dbReference>
<evidence type="ECO:0000256" key="1">
    <source>
        <dbReference type="ARBA" id="ARBA00022630"/>
    </source>
</evidence>
<evidence type="ECO:0000313" key="9">
    <source>
        <dbReference type="EMBL" id="RCJ01773.1"/>
    </source>
</evidence>
<dbReference type="InterPro" id="IPR008255">
    <property type="entry name" value="Pyr_nucl-diS_OxRdtase_2_AS"/>
</dbReference>
<reference evidence="8 11" key="2">
    <citation type="submission" date="2019-07" db="EMBL/GenBank/DDBJ databases">
        <title>Comparative genomics of three clinical Ureaplasma species: analysis of their core genomes and virulence factors.</title>
        <authorList>
            <person name="Yang T."/>
            <person name="Zhang Y."/>
            <person name="Li X."/>
            <person name="Kong Y."/>
            <person name="Yu H."/>
            <person name="Ruan Z."/>
            <person name="Xie X."/>
            <person name="Zhang J."/>
        </authorList>
    </citation>
    <scope>NUCLEOTIDE SEQUENCE [LARGE SCALE GENOMIC DNA]</scope>
    <source>
        <strain evidence="8 11">132</strain>
    </source>
</reference>
<dbReference type="GeneID" id="93848566"/>
<evidence type="ECO:0000313" key="12">
    <source>
        <dbReference type="Proteomes" id="UP001201240"/>
    </source>
</evidence>
<dbReference type="PRINTS" id="PR00469">
    <property type="entry name" value="PNDRDTASEII"/>
</dbReference>
<dbReference type="PANTHER" id="PTHR48105">
    <property type="entry name" value="THIOREDOXIN REDUCTASE 1-RELATED-RELATED"/>
    <property type="match status" value="1"/>
</dbReference>
<dbReference type="EMBL" id="CP041200">
    <property type="protein sequence ID" value="QDI64666.1"/>
    <property type="molecule type" value="Genomic_DNA"/>
</dbReference>
<name>A0AAP9ABJ8_UREUR</name>
<sequence length="309" mass="34151">MNQQIYDLVIIGAGPAGLAAAVYAKRSGLNVIIVEKQFPGGKVALTANVENYLGINSISGPELAYKMYEQVLNLDILVIYELADEITLKEKYKEVKLATQTLIAKTVIIATGTENRRLNIPGELTFENKGISYCAICDGPLYKNKVVSVIGSGNSAVEEAIYLATIAKEVHLIANKPEFKAERQMVEIVKNTSNIKIHYNKQTFEFFGEEFLQGLRFKDLVTNEITTLNVEANFTFIGLLPSRINASNLNIFNETNGFITTNKNMETNVHGIFAAGDIVDKSVRQIATAINDGVIAALYAKEYITRNNW</sequence>
<dbReference type="RefSeq" id="WP_004025629.1">
    <property type="nucleotide sequence ID" value="NZ_CAMXZD010000002.1"/>
</dbReference>
<dbReference type="EMBL" id="JAJBIS010000001">
    <property type="protein sequence ID" value="MCF1348759.1"/>
    <property type="molecule type" value="Genomic_DNA"/>
</dbReference>
<reference evidence="7 12" key="3">
    <citation type="submission" date="2021-10" db="EMBL/GenBank/DDBJ databases">
        <title>Sequencing the mobilome of antimicrobial resistant bacterial isolates spanning a range of GC content: The potential of a sustainable low cost, low infrastructure approach for surveillance with Oxford Nanopore sequencing.</title>
        <authorList>
            <person name="Sands K."/>
        </authorList>
    </citation>
    <scope>NUCLEOTIDE SEQUENCE [LARGE SCALE GENOMIC DNA]</scope>
    <source>
        <strain evidence="7 12">MIN-202</strain>
    </source>
</reference>
<accession>A0AAP9ABJ8</accession>
<dbReference type="SUPFAM" id="SSF51905">
    <property type="entry name" value="FAD/NAD(P)-binding domain"/>
    <property type="match status" value="1"/>
</dbReference>
<evidence type="ECO:0000256" key="3">
    <source>
        <dbReference type="ARBA" id="ARBA00023002"/>
    </source>
</evidence>
<keyword evidence="3" id="KW-0560">Oxidoreductase</keyword>
<dbReference type="Proteomes" id="UP001201240">
    <property type="component" value="Unassembled WGS sequence"/>
</dbReference>
<dbReference type="GO" id="GO:0016668">
    <property type="term" value="F:oxidoreductase activity, acting on a sulfur group of donors, NAD(P) as acceptor"/>
    <property type="evidence" value="ECO:0007669"/>
    <property type="project" value="UniProtKB-ARBA"/>
</dbReference>
<dbReference type="Proteomes" id="UP000253077">
    <property type="component" value="Unassembled WGS sequence"/>
</dbReference>
<dbReference type="AlphaFoldDB" id="A0AAP9ABJ8"/>
<feature type="domain" description="FAD/NAD(P)-binding" evidence="6">
    <location>
        <begin position="6"/>
        <end position="293"/>
    </location>
</feature>
<dbReference type="InterPro" id="IPR036188">
    <property type="entry name" value="FAD/NAD-bd_sf"/>
</dbReference>
<dbReference type="Gene3D" id="3.50.50.60">
    <property type="entry name" value="FAD/NAD(P)-binding domain"/>
    <property type="match status" value="2"/>
</dbReference>
<evidence type="ECO:0000256" key="4">
    <source>
        <dbReference type="ARBA" id="ARBA00023157"/>
    </source>
</evidence>
<dbReference type="EMBL" id="QOKT01000003">
    <property type="protein sequence ID" value="RCJ01773.1"/>
    <property type="molecule type" value="Genomic_DNA"/>
</dbReference>
<organism evidence="8 11">
    <name type="scientific">Ureaplasma urealyticum</name>
    <name type="common">Ureaplasma urealyticum biotype 2</name>
    <dbReference type="NCBI Taxonomy" id="2130"/>
    <lineage>
        <taxon>Bacteria</taxon>
        <taxon>Bacillati</taxon>
        <taxon>Mycoplasmatota</taxon>
        <taxon>Mycoplasmoidales</taxon>
        <taxon>Mycoplasmoidaceae</taxon>
        <taxon>Ureaplasma</taxon>
    </lineage>
</organism>
<keyword evidence="2" id="KW-0274">FAD</keyword>
<dbReference type="InterPro" id="IPR050097">
    <property type="entry name" value="Ferredoxin-NADP_redctase_2"/>
</dbReference>
<dbReference type="PRINTS" id="PR00368">
    <property type="entry name" value="FADPNR"/>
</dbReference>
<evidence type="ECO:0000256" key="2">
    <source>
        <dbReference type="ARBA" id="ARBA00022827"/>
    </source>
</evidence>
<keyword evidence="5" id="KW-0676">Redox-active center</keyword>
<proteinExistence type="predicted"/>